<feature type="compositionally biased region" description="Basic and acidic residues" evidence="1">
    <location>
        <begin position="69"/>
        <end position="79"/>
    </location>
</feature>
<evidence type="ECO:0000313" key="2">
    <source>
        <dbReference type="EMBL" id="KAL2837446.1"/>
    </source>
</evidence>
<dbReference type="EMBL" id="JBFXLR010000097">
    <property type="protein sequence ID" value="KAL2837446.1"/>
    <property type="molecule type" value="Genomic_DNA"/>
</dbReference>
<comment type="caution">
    <text evidence="2">The sequence shown here is derived from an EMBL/GenBank/DDBJ whole genome shotgun (WGS) entry which is preliminary data.</text>
</comment>
<gene>
    <name evidence="2" type="ORF">BJX68DRAFT_273064</name>
</gene>
<keyword evidence="3" id="KW-1185">Reference proteome</keyword>
<proteinExistence type="predicted"/>
<reference evidence="2 3" key="1">
    <citation type="submission" date="2024-07" db="EMBL/GenBank/DDBJ databases">
        <title>Section-level genome sequencing and comparative genomics of Aspergillus sections Usti and Cavernicolus.</title>
        <authorList>
            <consortium name="Lawrence Berkeley National Laboratory"/>
            <person name="Nybo J.L."/>
            <person name="Vesth T.C."/>
            <person name="Theobald S."/>
            <person name="Frisvad J.C."/>
            <person name="Larsen T.O."/>
            <person name="Kjaerboelling I."/>
            <person name="Rothschild-Mancinelli K."/>
            <person name="Lyhne E.K."/>
            <person name="Kogle M.E."/>
            <person name="Barry K."/>
            <person name="Clum A."/>
            <person name="Na H."/>
            <person name="Ledsgaard L."/>
            <person name="Lin J."/>
            <person name="Lipzen A."/>
            <person name="Kuo A."/>
            <person name="Riley R."/>
            <person name="Mondo S."/>
            <person name="LaButti K."/>
            <person name="Haridas S."/>
            <person name="Pangalinan J."/>
            <person name="Salamov A.A."/>
            <person name="Simmons B.A."/>
            <person name="Magnuson J.K."/>
            <person name="Chen J."/>
            <person name="Drula E."/>
            <person name="Henrissat B."/>
            <person name="Wiebenga A."/>
            <person name="Lubbers R.J."/>
            <person name="Gomes A.C."/>
            <person name="Macurrencykelacurrency M.R."/>
            <person name="Stajich J."/>
            <person name="Grigoriev I.V."/>
            <person name="Mortensen U.H."/>
            <person name="De vries R.P."/>
            <person name="Baker S.E."/>
            <person name="Andersen M.R."/>
        </authorList>
    </citation>
    <scope>NUCLEOTIDE SEQUENCE [LARGE SCALE GENOMIC DNA]</scope>
    <source>
        <strain evidence="2 3">CBS 756.74</strain>
    </source>
</reference>
<dbReference type="GeneID" id="98162517"/>
<feature type="region of interest" description="Disordered" evidence="1">
    <location>
        <begin position="47"/>
        <end position="85"/>
    </location>
</feature>
<sequence length="165" mass="17880">MVYNSLHHTIDKTTDLNESNSRIWNLYINSSKHAPLPPYGIHLLCTKKSSSKTSPPRTSSQGNPRSGKQAHDYLSREDSVSGDLDTPRANFHLLADTVSMGNPGASSLPDNEYKAGVSPAKGVLGIEFTPTEKTFVDLAQQLIKVGKGDEWSAGGRVTRCSLLVV</sequence>
<feature type="compositionally biased region" description="Low complexity" evidence="1">
    <location>
        <begin position="47"/>
        <end position="60"/>
    </location>
</feature>
<dbReference type="Proteomes" id="UP001610444">
    <property type="component" value="Unassembled WGS sequence"/>
</dbReference>
<evidence type="ECO:0000256" key="1">
    <source>
        <dbReference type="SAM" id="MobiDB-lite"/>
    </source>
</evidence>
<evidence type="ECO:0000313" key="3">
    <source>
        <dbReference type="Proteomes" id="UP001610444"/>
    </source>
</evidence>
<accession>A0ABR4JC61</accession>
<protein>
    <submittedName>
        <fullName evidence="2">Uncharacterized protein</fullName>
    </submittedName>
</protein>
<name>A0ABR4JC61_9EURO</name>
<organism evidence="2 3">
    <name type="scientific">Aspergillus pseudodeflectus</name>
    <dbReference type="NCBI Taxonomy" id="176178"/>
    <lineage>
        <taxon>Eukaryota</taxon>
        <taxon>Fungi</taxon>
        <taxon>Dikarya</taxon>
        <taxon>Ascomycota</taxon>
        <taxon>Pezizomycotina</taxon>
        <taxon>Eurotiomycetes</taxon>
        <taxon>Eurotiomycetidae</taxon>
        <taxon>Eurotiales</taxon>
        <taxon>Aspergillaceae</taxon>
        <taxon>Aspergillus</taxon>
        <taxon>Aspergillus subgen. Nidulantes</taxon>
    </lineage>
</organism>
<dbReference type="RefSeq" id="XP_070892548.1">
    <property type="nucleotide sequence ID" value="XM_071047353.1"/>
</dbReference>